<dbReference type="Pfam" id="PF13911">
    <property type="entry name" value="AhpC-TSA_2"/>
    <property type="match status" value="1"/>
</dbReference>
<evidence type="ECO:0008006" key="3">
    <source>
        <dbReference type="Google" id="ProtNLM"/>
    </source>
</evidence>
<dbReference type="InterPro" id="IPR032801">
    <property type="entry name" value="PXL2A/B/C"/>
</dbReference>
<gene>
    <name evidence="1" type="ORF">AC579_7896</name>
</gene>
<name>A0A139I6Q7_9PEZI</name>
<reference evidence="1 2" key="1">
    <citation type="submission" date="2015-07" db="EMBL/GenBank/DDBJ databases">
        <title>Comparative genomics of the Sigatoka disease complex on banana suggests a link between parallel evolutionary changes in Pseudocercospora fijiensis and Pseudocercospora eumusae and increased virulence on the banana host.</title>
        <authorList>
            <person name="Chang T.-C."/>
            <person name="Salvucci A."/>
            <person name="Crous P.W."/>
            <person name="Stergiopoulos I."/>
        </authorList>
    </citation>
    <scope>NUCLEOTIDE SEQUENCE [LARGE SCALE GENOMIC DNA]</scope>
    <source>
        <strain evidence="1 2">CBS 116634</strain>
    </source>
</reference>
<comment type="caution">
    <text evidence="1">The sequence shown here is derived from an EMBL/GenBank/DDBJ whole genome shotgun (WGS) entry which is preliminary data.</text>
</comment>
<dbReference type="STRING" id="113226.A0A139I6Q7"/>
<sequence length="226" mass="24925">MGSARANEKSHRELPPPQALAQAGELKIKDKEGNDIPFKDLYTGKAETERQLIIFIRHFFCGSCEQYVMALSKDLPPAALEASNTSITLIGCGEPKCIPGIFYIFSAQQISPTKCRLGYIERTSCPYPIYTNPSASIYKALGMTYITIKTGPNPQPTYLQKPFFKNVLDSTWNGIVSGHPLSAGPSAQNGGEWLFQGGEVKWCSRMRGTADHTETKELRAVLGMKE</sequence>
<organism evidence="1 2">
    <name type="scientific">Pseudocercospora musae</name>
    <dbReference type="NCBI Taxonomy" id="113226"/>
    <lineage>
        <taxon>Eukaryota</taxon>
        <taxon>Fungi</taxon>
        <taxon>Dikarya</taxon>
        <taxon>Ascomycota</taxon>
        <taxon>Pezizomycotina</taxon>
        <taxon>Dothideomycetes</taxon>
        <taxon>Dothideomycetidae</taxon>
        <taxon>Mycosphaerellales</taxon>
        <taxon>Mycosphaerellaceae</taxon>
        <taxon>Pseudocercospora</taxon>
    </lineage>
</organism>
<dbReference type="OrthoDB" id="40334at2759"/>
<dbReference type="Proteomes" id="UP000073492">
    <property type="component" value="Unassembled WGS sequence"/>
</dbReference>
<accession>A0A139I6Q7</accession>
<dbReference type="PANTHER" id="PTHR28630">
    <property type="match status" value="1"/>
</dbReference>
<evidence type="ECO:0000313" key="1">
    <source>
        <dbReference type="EMBL" id="KXT10440.1"/>
    </source>
</evidence>
<dbReference type="EMBL" id="LFZO01000261">
    <property type="protein sequence ID" value="KXT10440.1"/>
    <property type="molecule type" value="Genomic_DNA"/>
</dbReference>
<dbReference type="AlphaFoldDB" id="A0A139I6Q7"/>
<evidence type="ECO:0000313" key="2">
    <source>
        <dbReference type="Proteomes" id="UP000073492"/>
    </source>
</evidence>
<protein>
    <recommendedName>
        <fullName evidence="3">Thioredoxin domain-containing protein</fullName>
    </recommendedName>
</protein>
<dbReference type="PANTHER" id="PTHR28630:SF3">
    <property type="entry name" value="PEROXIREDOXIN-LIKE 2C"/>
    <property type="match status" value="1"/>
</dbReference>
<proteinExistence type="predicted"/>
<keyword evidence="2" id="KW-1185">Reference proteome</keyword>